<comment type="subcellular location">
    <subcellularLocation>
        <location evidence="1">Membrane</location>
        <topology evidence="1">Multi-pass membrane protein</topology>
    </subcellularLocation>
</comment>
<evidence type="ECO:0000256" key="3">
    <source>
        <dbReference type="ARBA" id="ARBA00022448"/>
    </source>
</evidence>
<dbReference type="GO" id="GO:0016491">
    <property type="term" value="F:oxidoreductase activity"/>
    <property type="evidence" value="ECO:0007669"/>
    <property type="project" value="UniProtKB-KW"/>
</dbReference>
<sequence length="325" mass="34567">MQGAGLALLLLLLGACSGVQTPLDPMGEQAGRIALISWVLFIGGTVIFLLVMGLLSFALLAPARVRAAMASRRFVIGGGILFPAVTLVVLLAWSLGISRALVLPGAEAPLRIEVIGRQFWWEVRYPDSGEGAVTANEIHLPVGREVELHLSSGDVIHSLWLPNLHGKMDMIPGRVNVQRLRADGPAVLRGQCTEFCGVQHSLMAFWAVAVPEAEFEAWLLRQRTPVAPPATPELAHGMAVFGEAGCGACHTVRGTEWQGRLGPDLSRVGSRLSLAAGVLDNHRGTLAGWIAGAQDIKPGNAMPAYGRTLDGPELLALAAWLESLK</sequence>
<keyword evidence="20" id="KW-0560">Oxidoreductase</keyword>
<comment type="function">
    <text evidence="13">Subunits I and II form the functional core of the enzyme complex. Electrons originating in cytochrome c are transferred via heme a and Cu(A) to the binuclear center formed by heme a3 and Cu(B).</text>
</comment>
<keyword evidence="7 16" id="KW-0479">Metal-binding</keyword>
<comment type="similarity">
    <text evidence="2">Belongs to the cytochrome c oxidase subunit 2 family.</text>
</comment>
<dbReference type="SUPFAM" id="SSF49503">
    <property type="entry name" value="Cupredoxins"/>
    <property type="match status" value="1"/>
</dbReference>
<dbReference type="NCBIfam" id="TIGR02866">
    <property type="entry name" value="CoxB"/>
    <property type="match status" value="1"/>
</dbReference>
<keyword evidence="11" id="KW-0186">Copper</keyword>
<keyword evidence="4 16" id="KW-0349">Heme</keyword>
<dbReference type="InterPro" id="IPR009056">
    <property type="entry name" value="Cyt_c-like_dom"/>
</dbReference>
<evidence type="ECO:0000256" key="11">
    <source>
        <dbReference type="ARBA" id="ARBA00023008"/>
    </source>
</evidence>
<dbReference type="PANTHER" id="PTHR22888:SF9">
    <property type="entry name" value="CYTOCHROME C OXIDASE SUBUNIT 2"/>
    <property type="match status" value="1"/>
</dbReference>
<dbReference type="PANTHER" id="PTHR22888">
    <property type="entry name" value="CYTOCHROME C OXIDASE, SUBUNIT II"/>
    <property type="match status" value="1"/>
</dbReference>
<dbReference type="InterPro" id="IPR008972">
    <property type="entry name" value="Cupredoxin"/>
</dbReference>
<evidence type="ECO:0000256" key="1">
    <source>
        <dbReference type="ARBA" id="ARBA00004141"/>
    </source>
</evidence>
<keyword evidence="8" id="KW-0249">Electron transport</keyword>
<gene>
    <name evidence="20" type="primary">coxB</name>
    <name evidence="20" type="ORF">HEQ75_18425</name>
</gene>
<feature type="transmembrane region" description="Helical" evidence="17">
    <location>
        <begin position="34"/>
        <end position="62"/>
    </location>
</feature>
<dbReference type="InterPro" id="IPR002429">
    <property type="entry name" value="CcO_II-like_C"/>
</dbReference>
<dbReference type="PROSITE" id="PS00078">
    <property type="entry name" value="COX2"/>
    <property type="match status" value="1"/>
</dbReference>
<dbReference type="InterPro" id="IPR001505">
    <property type="entry name" value="Copper_CuA"/>
</dbReference>
<dbReference type="Pfam" id="PF00116">
    <property type="entry name" value="COX2"/>
    <property type="match status" value="1"/>
</dbReference>
<dbReference type="Pfam" id="PF00034">
    <property type="entry name" value="Cytochrom_C"/>
    <property type="match status" value="1"/>
</dbReference>
<dbReference type="InterPro" id="IPR014222">
    <property type="entry name" value="Cyt_c_oxidase_su2"/>
</dbReference>
<dbReference type="SUPFAM" id="SSF46626">
    <property type="entry name" value="Cytochrome c"/>
    <property type="match status" value="1"/>
</dbReference>
<evidence type="ECO:0000313" key="21">
    <source>
        <dbReference type="Proteomes" id="UP000787635"/>
    </source>
</evidence>
<dbReference type="EMBL" id="JAAVNE010000033">
    <property type="protein sequence ID" value="NKC32847.1"/>
    <property type="molecule type" value="Genomic_DNA"/>
</dbReference>
<evidence type="ECO:0000259" key="19">
    <source>
        <dbReference type="PROSITE" id="PS51007"/>
    </source>
</evidence>
<dbReference type="PROSITE" id="PS51007">
    <property type="entry name" value="CYTC"/>
    <property type="match status" value="1"/>
</dbReference>
<evidence type="ECO:0000256" key="10">
    <source>
        <dbReference type="ARBA" id="ARBA00023004"/>
    </source>
</evidence>
<evidence type="ECO:0000256" key="4">
    <source>
        <dbReference type="ARBA" id="ARBA00022617"/>
    </source>
</evidence>
<evidence type="ECO:0000256" key="14">
    <source>
        <dbReference type="ARBA" id="ARBA00031399"/>
    </source>
</evidence>
<keyword evidence="21" id="KW-1185">Reference proteome</keyword>
<comment type="caution">
    <text evidence="20">The sequence shown here is derived from an EMBL/GenBank/DDBJ whole genome shotgun (WGS) entry which is preliminary data.</text>
</comment>
<dbReference type="InterPro" id="IPR036909">
    <property type="entry name" value="Cyt_c-like_dom_sf"/>
</dbReference>
<keyword evidence="6 17" id="KW-0812">Transmembrane</keyword>
<dbReference type="Gene3D" id="2.60.40.420">
    <property type="entry name" value="Cupredoxins - blue copper proteins"/>
    <property type="match status" value="1"/>
</dbReference>
<dbReference type="InterPro" id="IPR045187">
    <property type="entry name" value="CcO_II"/>
</dbReference>
<evidence type="ECO:0000256" key="15">
    <source>
        <dbReference type="ARBA" id="ARBA00047816"/>
    </source>
</evidence>
<evidence type="ECO:0000259" key="18">
    <source>
        <dbReference type="PROSITE" id="PS50857"/>
    </source>
</evidence>
<reference evidence="20 21" key="1">
    <citation type="submission" date="2020-03" db="EMBL/GenBank/DDBJ databases">
        <title>Roseomonas selenitidurans sp. nov. isolated from urban soil.</title>
        <authorList>
            <person name="Liu H."/>
        </authorList>
    </citation>
    <scope>NUCLEOTIDE SEQUENCE [LARGE SCALE GENOMIC DNA]</scope>
    <source>
        <strain evidence="20 21">BU-1</strain>
    </source>
</reference>
<keyword evidence="5" id="KW-0679">Respiratory chain</keyword>
<organism evidence="20 21">
    <name type="scientific">Falsiroseomonas selenitidurans</name>
    <dbReference type="NCBI Taxonomy" id="2716335"/>
    <lineage>
        <taxon>Bacteria</taxon>
        <taxon>Pseudomonadati</taxon>
        <taxon>Pseudomonadota</taxon>
        <taxon>Alphaproteobacteria</taxon>
        <taxon>Acetobacterales</taxon>
        <taxon>Roseomonadaceae</taxon>
        <taxon>Falsiroseomonas</taxon>
    </lineage>
</organism>
<accession>A0ABX1EAN3</accession>
<evidence type="ECO:0000256" key="17">
    <source>
        <dbReference type="SAM" id="Phobius"/>
    </source>
</evidence>
<dbReference type="Proteomes" id="UP000787635">
    <property type="component" value="Unassembled WGS sequence"/>
</dbReference>
<evidence type="ECO:0000256" key="8">
    <source>
        <dbReference type="ARBA" id="ARBA00022982"/>
    </source>
</evidence>
<feature type="domain" description="Cytochrome oxidase subunit II copper A binding" evidence="18">
    <location>
        <begin position="107"/>
        <end position="221"/>
    </location>
</feature>
<evidence type="ECO:0000256" key="6">
    <source>
        <dbReference type="ARBA" id="ARBA00022692"/>
    </source>
</evidence>
<proteinExistence type="inferred from homology"/>
<dbReference type="RefSeq" id="WP_168033396.1">
    <property type="nucleotide sequence ID" value="NZ_JAAVNE010000033.1"/>
</dbReference>
<keyword evidence="12 17" id="KW-0472">Membrane</keyword>
<comment type="catalytic activity">
    <reaction evidence="15">
        <text>4 Fe(II)-[cytochrome c] + O2 + 8 H(+)(in) = 4 Fe(III)-[cytochrome c] + 2 H2O + 4 H(+)(out)</text>
        <dbReference type="Rhea" id="RHEA:11436"/>
        <dbReference type="Rhea" id="RHEA-COMP:10350"/>
        <dbReference type="Rhea" id="RHEA-COMP:14399"/>
        <dbReference type="ChEBI" id="CHEBI:15377"/>
        <dbReference type="ChEBI" id="CHEBI:15378"/>
        <dbReference type="ChEBI" id="CHEBI:15379"/>
        <dbReference type="ChEBI" id="CHEBI:29033"/>
        <dbReference type="ChEBI" id="CHEBI:29034"/>
        <dbReference type="EC" id="7.1.1.9"/>
    </reaction>
</comment>
<evidence type="ECO:0000256" key="12">
    <source>
        <dbReference type="ARBA" id="ARBA00023136"/>
    </source>
</evidence>
<feature type="transmembrane region" description="Helical" evidence="17">
    <location>
        <begin position="74"/>
        <end position="95"/>
    </location>
</feature>
<evidence type="ECO:0000256" key="16">
    <source>
        <dbReference type="PROSITE-ProRule" id="PRU00433"/>
    </source>
</evidence>
<keyword evidence="3" id="KW-0813">Transport</keyword>
<evidence type="ECO:0000256" key="9">
    <source>
        <dbReference type="ARBA" id="ARBA00022989"/>
    </source>
</evidence>
<evidence type="ECO:0000256" key="13">
    <source>
        <dbReference type="ARBA" id="ARBA00024688"/>
    </source>
</evidence>
<dbReference type="PROSITE" id="PS50857">
    <property type="entry name" value="COX2_CUA"/>
    <property type="match status" value="1"/>
</dbReference>
<evidence type="ECO:0000313" key="20">
    <source>
        <dbReference type="EMBL" id="NKC32847.1"/>
    </source>
</evidence>
<name>A0ABX1EAN3_9PROT</name>
<evidence type="ECO:0000256" key="5">
    <source>
        <dbReference type="ARBA" id="ARBA00022660"/>
    </source>
</evidence>
<protein>
    <recommendedName>
        <fullName evidence="14">Cytochrome aa3 subunit 2</fullName>
    </recommendedName>
</protein>
<feature type="domain" description="Cytochrome c" evidence="19">
    <location>
        <begin position="232"/>
        <end position="325"/>
    </location>
</feature>
<evidence type="ECO:0000256" key="2">
    <source>
        <dbReference type="ARBA" id="ARBA00007866"/>
    </source>
</evidence>
<dbReference type="CDD" id="cd04213">
    <property type="entry name" value="CuRO_CcO_Caa3_II"/>
    <property type="match status" value="1"/>
</dbReference>
<evidence type="ECO:0000256" key="7">
    <source>
        <dbReference type="ARBA" id="ARBA00022723"/>
    </source>
</evidence>
<dbReference type="InterPro" id="IPR034236">
    <property type="entry name" value="CuRO_CcO_Caa3_II"/>
</dbReference>
<keyword evidence="10 16" id="KW-0408">Iron</keyword>
<keyword evidence="9 17" id="KW-1133">Transmembrane helix</keyword>